<gene>
    <name evidence="4" type="ORF">EM932_08375</name>
</gene>
<dbReference type="PANTHER" id="PTHR43685">
    <property type="entry name" value="GLYCOSYLTRANSFERASE"/>
    <property type="match status" value="1"/>
</dbReference>
<evidence type="ECO:0000259" key="2">
    <source>
        <dbReference type="Pfam" id="PF00535"/>
    </source>
</evidence>
<dbReference type="PANTHER" id="PTHR43685:SF3">
    <property type="entry name" value="SLR2126 PROTEIN"/>
    <property type="match status" value="1"/>
</dbReference>
<proteinExistence type="predicted"/>
<dbReference type="InterPro" id="IPR001173">
    <property type="entry name" value="Glyco_trans_2-like"/>
</dbReference>
<keyword evidence="5" id="KW-1185">Reference proteome</keyword>
<dbReference type="GO" id="GO:0016740">
    <property type="term" value="F:transferase activity"/>
    <property type="evidence" value="ECO:0007669"/>
    <property type="project" value="UniProtKB-KW"/>
</dbReference>
<dbReference type="InterPro" id="IPR027791">
    <property type="entry name" value="Galactosyl_T_C"/>
</dbReference>
<dbReference type="EMBL" id="SRSO01000009">
    <property type="protein sequence ID" value="TGV03065.1"/>
    <property type="molecule type" value="Genomic_DNA"/>
</dbReference>
<dbReference type="InterPro" id="IPR050834">
    <property type="entry name" value="Glycosyltransf_2"/>
</dbReference>
<organism evidence="4 5">
    <name type="scientific">Flavivirga rizhaonensis</name>
    <dbReference type="NCBI Taxonomy" id="2559571"/>
    <lineage>
        <taxon>Bacteria</taxon>
        <taxon>Pseudomonadati</taxon>
        <taxon>Bacteroidota</taxon>
        <taxon>Flavobacteriia</taxon>
        <taxon>Flavobacteriales</taxon>
        <taxon>Flavobacteriaceae</taxon>
        <taxon>Flavivirga</taxon>
    </lineage>
</organism>
<dbReference type="CDD" id="cd06420">
    <property type="entry name" value="GT2_Chondriotin_Pol_N"/>
    <property type="match status" value="1"/>
</dbReference>
<evidence type="ECO:0000313" key="4">
    <source>
        <dbReference type="EMBL" id="TGV03065.1"/>
    </source>
</evidence>
<dbReference type="Pfam" id="PF02709">
    <property type="entry name" value="Glyco_transf_7C"/>
    <property type="match status" value="1"/>
</dbReference>
<reference evidence="4 5" key="1">
    <citation type="submission" date="2019-04" db="EMBL/GenBank/DDBJ databases">
        <authorList>
            <person name="Liu A."/>
        </authorList>
    </citation>
    <scope>NUCLEOTIDE SEQUENCE [LARGE SCALE GENOMIC DNA]</scope>
    <source>
        <strain evidence="4 5">RZ03</strain>
    </source>
</reference>
<dbReference type="Pfam" id="PF00535">
    <property type="entry name" value="Glycos_transf_2"/>
    <property type="match status" value="1"/>
</dbReference>
<evidence type="ECO:0000256" key="1">
    <source>
        <dbReference type="ARBA" id="ARBA00022679"/>
    </source>
</evidence>
<dbReference type="OrthoDB" id="9801954at2"/>
<feature type="domain" description="Galactosyltransferase C-terminal" evidence="3">
    <location>
        <begin position="168"/>
        <end position="229"/>
    </location>
</feature>
<comment type="caution">
    <text evidence="4">The sequence shown here is derived from an EMBL/GenBank/DDBJ whole genome shotgun (WGS) entry which is preliminary data.</text>
</comment>
<dbReference type="SUPFAM" id="SSF53448">
    <property type="entry name" value="Nucleotide-diphospho-sugar transferases"/>
    <property type="match status" value="1"/>
</dbReference>
<feature type="domain" description="Glycosyltransferase 2-like" evidence="2">
    <location>
        <begin position="5"/>
        <end position="164"/>
    </location>
</feature>
<name>A0A4S1DYL1_9FLAO</name>
<keyword evidence="1 4" id="KW-0808">Transferase</keyword>
<sequence length="265" mass="31092">MKSALVITTYNWPEALELVLKSVKNQKVLPTEVIVADDGSKEETKHLIEGFQNDFPVPLKHIWHEDDGFRRSAILNLAISKTDVDYIIHVDGDCILHKNFVKDHLASIEKDTYLYGSRALIIEPFLKNLFKNKIVEFSFFSKGIKRRNKNIYLPFLGRMLYKRKNELSRKLRGCNLSYWKADFVKVNGYNEDITGWGREDSELIIRMLNNEILGKRLRFEAIVYHIWHKENSYEKLNINDKIQEDTLKNKSMCCENGIDKYLDKS</sequence>
<evidence type="ECO:0000313" key="5">
    <source>
        <dbReference type="Proteomes" id="UP000307602"/>
    </source>
</evidence>
<protein>
    <submittedName>
        <fullName evidence="4">Glycosyltransferase</fullName>
    </submittedName>
</protein>
<dbReference type="InterPro" id="IPR029044">
    <property type="entry name" value="Nucleotide-diphossugar_trans"/>
</dbReference>
<accession>A0A4S1DYL1</accession>
<dbReference type="AlphaFoldDB" id="A0A4S1DYL1"/>
<dbReference type="Gene3D" id="3.90.550.10">
    <property type="entry name" value="Spore Coat Polysaccharide Biosynthesis Protein SpsA, Chain A"/>
    <property type="match status" value="1"/>
</dbReference>
<evidence type="ECO:0000259" key="3">
    <source>
        <dbReference type="Pfam" id="PF02709"/>
    </source>
</evidence>
<dbReference type="Proteomes" id="UP000307602">
    <property type="component" value="Unassembled WGS sequence"/>
</dbReference>